<evidence type="ECO:0000313" key="3">
    <source>
        <dbReference type="Proteomes" id="UP001054945"/>
    </source>
</evidence>
<sequence length="92" mass="9695">METNTPTHTPLGKPSHLTPASGRITTGHGNREGGGLNDLFNLGSLRTKEMSDVSSLLPRDPPPPSPALTLSIELLRTGIMRIPVHAGAEGHL</sequence>
<dbReference type="AlphaFoldDB" id="A0AAV4XHI6"/>
<organism evidence="2 3">
    <name type="scientific">Caerostris extrusa</name>
    <name type="common">Bark spider</name>
    <name type="synonym">Caerostris bankana</name>
    <dbReference type="NCBI Taxonomy" id="172846"/>
    <lineage>
        <taxon>Eukaryota</taxon>
        <taxon>Metazoa</taxon>
        <taxon>Ecdysozoa</taxon>
        <taxon>Arthropoda</taxon>
        <taxon>Chelicerata</taxon>
        <taxon>Arachnida</taxon>
        <taxon>Araneae</taxon>
        <taxon>Araneomorphae</taxon>
        <taxon>Entelegynae</taxon>
        <taxon>Araneoidea</taxon>
        <taxon>Araneidae</taxon>
        <taxon>Caerostris</taxon>
    </lineage>
</organism>
<evidence type="ECO:0000256" key="1">
    <source>
        <dbReference type="SAM" id="MobiDB-lite"/>
    </source>
</evidence>
<name>A0AAV4XHI6_CAEEX</name>
<proteinExistence type="predicted"/>
<keyword evidence="3" id="KW-1185">Reference proteome</keyword>
<protein>
    <submittedName>
        <fullName evidence="2">Uncharacterized protein</fullName>
    </submittedName>
</protein>
<dbReference type="Proteomes" id="UP001054945">
    <property type="component" value="Unassembled WGS sequence"/>
</dbReference>
<reference evidence="2 3" key="1">
    <citation type="submission" date="2021-06" db="EMBL/GenBank/DDBJ databases">
        <title>Caerostris extrusa draft genome.</title>
        <authorList>
            <person name="Kono N."/>
            <person name="Arakawa K."/>
        </authorList>
    </citation>
    <scope>NUCLEOTIDE SEQUENCE [LARGE SCALE GENOMIC DNA]</scope>
</reference>
<accession>A0AAV4XHI6</accession>
<feature type="region of interest" description="Disordered" evidence="1">
    <location>
        <begin position="1"/>
        <end position="40"/>
    </location>
</feature>
<dbReference type="EMBL" id="BPLR01000408">
    <property type="protein sequence ID" value="GIY94602.1"/>
    <property type="molecule type" value="Genomic_DNA"/>
</dbReference>
<comment type="caution">
    <text evidence="2">The sequence shown here is derived from an EMBL/GenBank/DDBJ whole genome shotgun (WGS) entry which is preliminary data.</text>
</comment>
<gene>
    <name evidence="2" type="ORF">CEXT_73321</name>
</gene>
<evidence type="ECO:0000313" key="2">
    <source>
        <dbReference type="EMBL" id="GIY94602.1"/>
    </source>
</evidence>